<dbReference type="SUPFAM" id="SSF54523">
    <property type="entry name" value="Pili subunits"/>
    <property type="match status" value="1"/>
</dbReference>
<dbReference type="PANTHER" id="PTHR30093">
    <property type="entry name" value="GENERAL SECRETION PATHWAY PROTEIN G"/>
    <property type="match status" value="1"/>
</dbReference>
<protein>
    <recommendedName>
        <fullName evidence="4">Type II secretory pathway pseudopilin PulG-like protein</fullName>
    </recommendedName>
</protein>
<dbReference type="AlphaFoldDB" id="B9XBX1"/>
<name>B9XBX1_PEDPL</name>
<feature type="transmembrane region" description="Helical" evidence="1">
    <location>
        <begin position="20"/>
        <end position="45"/>
    </location>
</feature>
<keyword evidence="1" id="KW-1133">Transmembrane helix</keyword>
<comment type="caution">
    <text evidence="2">The sequence shown here is derived from an EMBL/GenBank/DDBJ whole genome shotgun (WGS) entry which is preliminary data.</text>
</comment>
<gene>
    <name evidence="2" type="ORF">Cflav_PD5074</name>
</gene>
<reference evidence="2 3" key="1">
    <citation type="journal article" date="2011" name="J. Bacteriol.">
        <title>Genome sequence of 'Pedosphaera parvula' Ellin514, an aerobic Verrucomicrobial isolate from pasture soil.</title>
        <authorList>
            <person name="Kant R."/>
            <person name="van Passel M.W."/>
            <person name="Sangwan P."/>
            <person name="Palva A."/>
            <person name="Lucas S."/>
            <person name="Copeland A."/>
            <person name="Lapidus A."/>
            <person name="Glavina Del Rio T."/>
            <person name="Dalin E."/>
            <person name="Tice H."/>
            <person name="Bruce D."/>
            <person name="Goodwin L."/>
            <person name="Pitluck S."/>
            <person name="Chertkov O."/>
            <person name="Larimer F.W."/>
            <person name="Land M.L."/>
            <person name="Hauser L."/>
            <person name="Brettin T.S."/>
            <person name="Detter J.C."/>
            <person name="Han S."/>
            <person name="de Vos W.M."/>
            <person name="Janssen P.H."/>
            <person name="Smidt H."/>
        </authorList>
    </citation>
    <scope>NUCLEOTIDE SEQUENCE [LARGE SCALE GENOMIC DNA]</scope>
    <source>
        <strain evidence="2 3">Ellin514</strain>
    </source>
</reference>
<organism evidence="2 3">
    <name type="scientific">Pedosphaera parvula (strain Ellin514)</name>
    <dbReference type="NCBI Taxonomy" id="320771"/>
    <lineage>
        <taxon>Bacteria</taxon>
        <taxon>Pseudomonadati</taxon>
        <taxon>Verrucomicrobiota</taxon>
        <taxon>Pedosphaerae</taxon>
        <taxon>Pedosphaerales</taxon>
        <taxon>Pedosphaeraceae</taxon>
        <taxon>Pedosphaera</taxon>
    </lineage>
</organism>
<sequence length="259" mass="28285">MIENKCNYVGPPPLRLAVTLAFTLIELLVVIAVIAILAALLLPALNRAKNGANRAQCASNQHQIGLGWQMYVSDNNDSYPWIRGWASAGGQQGAYPALAPGVAAAFGVTTDYTNRVLNKYVPAASVWRCPSDKGEAIYQVNNCFVAYGNSYCVQHDVDGWSVQHITAEIDPNYAHGATPIKGSDIAASPLNKIIQGDWVWEYPGNNITNDPSTWWHNYKGQRRFNILFGDGHVAFFAFPPAISANLADYPAPAATNLYW</sequence>
<evidence type="ECO:0000313" key="2">
    <source>
        <dbReference type="EMBL" id="EEF62439.1"/>
    </source>
</evidence>
<dbReference type="STRING" id="320771.Cflav_PD5074"/>
<evidence type="ECO:0000313" key="3">
    <source>
        <dbReference type="Proteomes" id="UP000003688"/>
    </source>
</evidence>
<dbReference type="OrthoDB" id="207017at2"/>
<dbReference type="PANTHER" id="PTHR30093:SF2">
    <property type="entry name" value="TYPE II SECRETION SYSTEM PROTEIN H"/>
    <property type="match status" value="1"/>
</dbReference>
<evidence type="ECO:0000256" key="1">
    <source>
        <dbReference type="SAM" id="Phobius"/>
    </source>
</evidence>
<accession>B9XBX1</accession>
<dbReference type="EMBL" id="ABOX02000004">
    <property type="protein sequence ID" value="EEF62439.1"/>
    <property type="molecule type" value="Genomic_DNA"/>
</dbReference>
<keyword evidence="1" id="KW-0812">Transmembrane</keyword>
<dbReference type="InterPro" id="IPR045584">
    <property type="entry name" value="Pilin-like"/>
</dbReference>
<keyword evidence="1" id="KW-0472">Membrane</keyword>
<keyword evidence="3" id="KW-1185">Reference proteome</keyword>
<dbReference type="RefSeq" id="WP_007413319.1">
    <property type="nucleotide sequence ID" value="NZ_ABOX02000004.1"/>
</dbReference>
<dbReference type="Proteomes" id="UP000003688">
    <property type="component" value="Unassembled WGS sequence"/>
</dbReference>
<proteinExistence type="predicted"/>
<dbReference type="NCBIfam" id="TIGR02532">
    <property type="entry name" value="IV_pilin_GFxxxE"/>
    <property type="match status" value="1"/>
</dbReference>
<evidence type="ECO:0008006" key="4">
    <source>
        <dbReference type="Google" id="ProtNLM"/>
    </source>
</evidence>
<dbReference type="InterPro" id="IPR012902">
    <property type="entry name" value="N_methyl_site"/>
</dbReference>
<dbReference type="Gene3D" id="3.30.700.10">
    <property type="entry name" value="Glycoprotein, Type 4 Pilin"/>
    <property type="match status" value="1"/>
</dbReference>